<dbReference type="Pfam" id="PF07559">
    <property type="entry name" value="FlgE_D2"/>
    <property type="match status" value="1"/>
</dbReference>
<name>A0A109W5L2_9BACT</name>
<protein>
    <recommendedName>
        <fullName evidence="3 5">Flagellar hook protein FlgE</fullName>
    </recommendedName>
</protein>
<dbReference type="Gene3D" id="2.60.98.20">
    <property type="entry name" value="Flagellar hook protein FlgE"/>
    <property type="match status" value="1"/>
</dbReference>
<reference evidence="11" key="1">
    <citation type="submission" date="2016-02" db="EMBL/GenBank/DDBJ databases">
        <authorList>
            <person name="Holder M.E."/>
            <person name="Ajami N.J."/>
            <person name="Petrosino J.F."/>
        </authorList>
    </citation>
    <scope>NUCLEOTIDE SEQUENCE [LARGE SCALE GENOMIC DNA]</scope>
    <source>
        <strain evidence="11">DSM 12838</strain>
    </source>
</reference>
<dbReference type="GO" id="GO:0071978">
    <property type="term" value="P:bacterial-type flagellum-dependent swarming motility"/>
    <property type="evidence" value="ECO:0007669"/>
    <property type="project" value="TreeGrafter"/>
</dbReference>
<dbReference type="GO" id="GO:0005829">
    <property type="term" value="C:cytosol"/>
    <property type="evidence" value="ECO:0007669"/>
    <property type="project" value="TreeGrafter"/>
</dbReference>
<dbReference type="EMBL" id="CP014230">
    <property type="protein sequence ID" value="AMD92311.1"/>
    <property type="molecule type" value="Genomic_DNA"/>
</dbReference>
<dbReference type="GO" id="GO:0009424">
    <property type="term" value="C:bacterial-type flagellum hook"/>
    <property type="evidence" value="ECO:0007669"/>
    <property type="project" value="TreeGrafter"/>
</dbReference>
<dbReference type="PANTHER" id="PTHR30435:SF1">
    <property type="entry name" value="FLAGELLAR HOOK PROTEIN FLGE"/>
    <property type="match status" value="1"/>
</dbReference>
<dbReference type="Pfam" id="PF22692">
    <property type="entry name" value="LlgE_F_G_D1"/>
    <property type="match status" value="1"/>
</dbReference>
<dbReference type="GO" id="GO:0009425">
    <property type="term" value="C:bacterial-type flagellum basal body"/>
    <property type="evidence" value="ECO:0007669"/>
    <property type="project" value="UniProtKB-SubCell"/>
</dbReference>
<dbReference type="KEGG" id="doa:AXF15_03770"/>
<comment type="function">
    <text evidence="5">A flexible structure which links the flagellar filament to the drive apparatus in the basal body.</text>
</comment>
<feature type="domain" description="Flagellar basal body rod protein N-terminal" evidence="6">
    <location>
        <begin position="25"/>
        <end position="53"/>
    </location>
</feature>
<keyword evidence="4 5" id="KW-0975">Bacterial flagellum</keyword>
<dbReference type="InterPro" id="IPR011491">
    <property type="entry name" value="FlgE_D2"/>
</dbReference>
<evidence type="ECO:0000313" key="11">
    <source>
        <dbReference type="Proteomes" id="UP000063964"/>
    </source>
</evidence>
<dbReference type="InterPro" id="IPR010930">
    <property type="entry name" value="Flg_bb/hook_C_dom"/>
</dbReference>
<dbReference type="PROSITE" id="PS00588">
    <property type="entry name" value="FLAGELLA_BB_ROD"/>
    <property type="match status" value="1"/>
</dbReference>
<evidence type="ECO:0000313" key="10">
    <source>
        <dbReference type="EMBL" id="AMD92311.1"/>
    </source>
</evidence>
<dbReference type="AlphaFoldDB" id="A0A109W5L2"/>
<keyword evidence="11" id="KW-1185">Reference proteome</keyword>
<comment type="similarity">
    <text evidence="2 5">Belongs to the flagella basal body rod proteins family.</text>
</comment>
<dbReference type="NCBIfam" id="TIGR03506">
    <property type="entry name" value="FlgEFG_subfam"/>
    <property type="match status" value="1"/>
</dbReference>
<dbReference type="InterPro" id="IPR020013">
    <property type="entry name" value="Flagellar_FlgE/F/G"/>
</dbReference>
<evidence type="ECO:0000259" key="6">
    <source>
        <dbReference type="Pfam" id="PF00460"/>
    </source>
</evidence>
<dbReference type="InterPro" id="IPR053967">
    <property type="entry name" value="LlgE_F_G-like_D1"/>
</dbReference>
<evidence type="ECO:0000256" key="4">
    <source>
        <dbReference type="ARBA" id="ARBA00023143"/>
    </source>
</evidence>
<dbReference type="InterPro" id="IPR019776">
    <property type="entry name" value="Flagellar_basal_body_rod_CS"/>
</dbReference>
<evidence type="ECO:0000256" key="2">
    <source>
        <dbReference type="ARBA" id="ARBA00009677"/>
    </source>
</evidence>
<proteinExistence type="inferred from homology"/>
<dbReference type="PANTHER" id="PTHR30435">
    <property type="entry name" value="FLAGELLAR PROTEIN"/>
    <property type="match status" value="1"/>
</dbReference>
<evidence type="ECO:0000256" key="3">
    <source>
        <dbReference type="ARBA" id="ARBA00019015"/>
    </source>
</evidence>
<comment type="subcellular location">
    <subcellularLocation>
        <location evidence="1 5">Bacterial flagellum basal body</location>
    </subcellularLocation>
</comment>
<gene>
    <name evidence="10" type="ORF">AXF15_03770</name>
</gene>
<feature type="domain" description="Flagellar basal-body/hook protein C-terminal" evidence="7">
    <location>
        <begin position="484"/>
        <end position="526"/>
    </location>
</feature>
<sequence length="528" mass="55708">MPAGGKKLPHFRKEAFMGFTSSIHIGASGVMAQQERMSVISDNIANLNTVGFKSSNMLFNNLISKQLTGADAGNQVGQGVGVSSILPNMSPGALESTNTPTDIAVGGKGFFLVSPDNAKTTYYTRAGNFRFDADGYLRDPQGHILQGYRMPATSMLHREQILPKAGAVTLENIRLSTHGDAGIVSEPEATTEIRMALNLDSGAEDRISRTESPFTALFDSWDATREEPLGAEKSAYSSALKIYDANGTAHAVTAYFDPVSGIAGDTAGHRVWEYLLTVPPSSDGSGLNAKKGILMAGTLTFSPSGELVNMTAFSGTSDDKANWRPVSFSSDGYPQVPVHLAGSAPTAISLDMGLRSDSGWSMPEGASMAGLGATLDSLPGMGGVQRQVLALTNFSSASSTIYQSQNGYERGLLKTVSVNSQGVLTGYFSNGQSQDLYKIPLADFVNPQGLFREGGNRFSASRDSGAATLGWAGDGRLGLVAGNSLENSNVDLATEFVNMIITQKGFDANSKAITTGDQIIQTAIQMKK</sequence>
<dbReference type="InterPro" id="IPR037058">
    <property type="entry name" value="Falgellar_hook_FlgE_sf"/>
</dbReference>
<evidence type="ECO:0000259" key="8">
    <source>
        <dbReference type="Pfam" id="PF07559"/>
    </source>
</evidence>
<dbReference type="Pfam" id="PF06429">
    <property type="entry name" value="Flg_bbr_C"/>
    <property type="match status" value="1"/>
</dbReference>
<dbReference type="OrthoDB" id="9804559at2"/>
<dbReference type="InterPro" id="IPR001444">
    <property type="entry name" value="Flag_bb_rod_N"/>
</dbReference>
<evidence type="ECO:0000256" key="1">
    <source>
        <dbReference type="ARBA" id="ARBA00004117"/>
    </source>
</evidence>
<dbReference type="STRING" id="888061.AXF15_03770"/>
<dbReference type="Pfam" id="PF00460">
    <property type="entry name" value="Flg_bb_rod"/>
    <property type="match status" value="1"/>
</dbReference>
<accession>A0A109W5L2</accession>
<dbReference type="Proteomes" id="UP000063964">
    <property type="component" value="Chromosome"/>
</dbReference>
<evidence type="ECO:0000259" key="9">
    <source>
        <dbReference type="Pfam" id="PF22692"/>
    </source>
</evidence>
<feature type="domain" description="Flagellar hook protein FlgE D2" evidence="8">
    <location>
        <begin position="224"/>
        <end position="408"/>
    </location>
</feature>
<dbReference type="SUPFAM" id="SSF117143">
    <property type="entry name" value="Flagellar hook protein flgE"/>
    <property type="match status" value="1"/>
</dbReference>
<organism evidence="10 11">
    <name type="scientific">Desulfomicrobium orale DSM 12838</name>
    <dbReference type="NCBI Taxonomy" id="888061"/>
    <lineage>
        <taxon>Bacteria</taxon>
        <taxon>Pseudomonadati</taxon>
        <taxon>Thermodesulfobacteriota</taxon>
        <taxon>Desulfovibrionia</taxon>
        <taxon>Desulfovibrionales</taxon>
        <taxon>Desulfomicrobiaceae</taxon>
        <taxon>Desulfomicrobium</taxon>
    </lineage>
</organism>
<evidence type="ECO:0000256" key="5">
    <source>
        <dbReference type="RuleBase" id="RU362116"/>
    </source>
</evidence>
<feature type="domain" description="Flagellar hook protein FlgE/F/G-like D1" evidence="9">
    <location>
        <begin position="104"/>
        <end position="160"/>
    </location>
</feature>
<evidence type="ECO:0000259" key="7">
    <source>
        <dbReference type="Pfam" id="PF06429"/>
    </source>
</evidence>
<dbReference type="InterPro" id="IPR037925">
    <property type="entry name" value="FlgE/F/G-like"/>
</dbReference>